<proteinExistence type="predicted"/>
<accession>A0A6J4NR82</accession>
<evidence type="ECO:0000256" key="1">
    <source>
        <dbReference type="SAM" id="MobiDB-lite"/>
    </source>
</evidence>
<dbReference type="EMBL" id="CADCUW010000101">
    <property type="protein sequence ID" value="CAA9393485.1"/>
    <property type="molecule type" value="Genomic_DNA"/>
</dbReference>
<name>A0A6J4NR82_9ACTN</name>
<sequence length="45" mass="4432">GSFRSLAAVVRRPGHGSARGRPGGEGAGLGPVLEGHRPGAANVGW</sequence>
<reference evidence="2" key="1">
    <citation type="submission" date="2020-02" db="EMBL/GenBank/DDBJ databases">
        <authorList>
            <person name="Meier V. D."/>
        </authorList>
    </citation>
    <scope>NUCLEOTIDE SEQUENCE</scope>
    <source>
        <strain evidence="2">AVDCRST_MAG01</strain>
    </source>
</reference>
<organism evidence="2">
    <name type="scientific">uncultured Rubrobacteraceae bacterium</name>
    <dbReference type="NCBI Taxonomy" id="349277"/>
    <lineage>
        <taxon>Bacteria</taxon>
        <taxon>Bacillati</taxon>
        <taxon>Actinomycetota</taxon>
        <taxon>Rubrobacteria</taxon>
        <taxon>Rubrobacterales</taxon>
        <taxon>Rubrobacteraceae</taxon>
        <taxon>environmental samples</taxon>
    </lineage>
</organism>
<dbReference type="AlphaFoldDB" id="A0A6J4NR82"/>
<feature type="non-terminal residue" evidence="2">
    <location>
        <position position="1"/>
    </location>
</feature>
<evidence type="ECO:0000313" key="2">
    <source>
        <dbReference type="EMBL" id="CAA9393485.1"/>
    </source>
</evidence>
<gene>
    <name evidence="2" type="ORF">AVDCRST_MAG01-01-603</name>
</gene>
<feature type="region of interest" description="Disordered" evidence="1">
    <location>
        <begin position="1"/>
        <end position="45"/>
    </location>
</feature>
<protein>
    <submittedName>
        <fullName evidence="2">Uncharacterized protein</fullName>
    </submittedName>
</protein>
<feature type="non-terminal residue" evidence="2">
    <location>
        <position position="45"/>
    </location>
</feature>